<dbReference type="EMBL" id="VSRR010001007">
    <property type="protein sequence ID" value="MPC21713.1"/>
    <property type="molecule type" value="Genomic_DNA"/>
</dbReference>
<proteinExistence type="predicted"/>
<evidence type="ECO:0000256" key="1">
    <source>
        <dbReference type="SAM" id="MobiDB-lite"/>
    </source>
</evidence>
<dbReference type="PANTHER" id="PTHR15600:SF42">
    <property type="entry name" value="SACSIN"/>
    <property type="match status" value="1"/>
</dbReference>
<comment type="caution">
    <text evidence="4">The sequence shown here is derived from an EMBL/GenBank/DDBJ whole genome shotgun (WGS) entry which is preliminary data.</text>
</comment>
<evidence type="ECO:0000259" key="3">
    <source>
        <dbReference type="Pfam" id="PF25794"/>
    </source>
</evidence>
<evidence type="ECO:0000259" key="2">
    <source>
        <dbReference type="Pfam" id="PF05168"/>
    </source>
</evidence>
<keyword evidence="5" id="KW-1185">Reference proteome</keyword>
<dbReference type="Pfam" id="PF25794">
    <property type="entry name" value="SACS"/>
    <property type="match status" value="2"/>
</dbReference>
<dbReference type="OrthoDB" id="6140196at2759"/>
<dbReference type="Proteomes" id="UP000324222">
    <property type="component" value="Unassembled WGS sequence"/>
</dbReference>
<dbReference type="Gene3D" id="3.30.565.10">
    <property type="entry name" value="Histidine kinase-like ATPase, C-terminal domain"/>
    <property type="match status" value="1"/>
</dbReference>
<name>A0A5B7DKQ4_PORTR</name>
<feature type="domain" description="HEPN" evidence="2">
    <location>
        <begin position="3032"/>
        <end position="3154"/>
    </location>
</feature>
<evidence type="ECO:0000313" key="5">
    <source>
        <dbReference type="Proteomes" id="UP000324222"/>
    </source>
</evidence>
<feature type="compositionally biased region" description="Basic residues" evidence="1">
    <location>
        <begin position="3002"/>
        <end position="3014"/>
    </location>
</feature>
<dbReference type="GO" id="GO:0030544">
    <property type="term" value="F:Hsp70 protein binding"/>
    <property type="evidence" value="ECO:0007669"/>
    <property type="project" value="TreeGrafter"/>
</dbReference>
<dbReference type="Gene3D" id="1.20.120.330">
    <property type="entry name" value="Nucleotidyltransferases domain 2"/>
    <property type="match status" value="1"/>
</dbReference>
<dbReference type="Gene3D" id="1.10.287.110">
    <property type="entry name" value="DnaJ domain"/>
    <property type="match status" value="1"/>
</dbReference>
<accession>A0A5B7DKQ4</accession>
<feature type="region of interest" description="Disordered" evidence="1">
    <location>
        <begin position="2976"/>
        <end position="3029"/>
    </location>
</feature>
<dbReference type="SUPFAM" id="SSF55874">
    <property type="entry name" value="ATPase domain of HSP90 chaperone/DNA topoisomerase II/histidine kinase"/>
    <property type="match status" value="2"/>
</dbReference>
<gene>
    <name evidence="4" type="primary">SACS</name>
    <name evidence="4" type="ORF">E2C01_014707</name>
</gene>
<evidence type="ECO:0000313" key="4">
    <source>
        <dbReference type="EMBL" id="MPC21713.1"/>
    </source>
</evidence>
<dbReference type="InterPro" id="IPR058210">
    <property type="entry name" value="SACS/Nov_dom"/>
</dbReference>
<sequence length="3158" mass="358430">MIGPLQFKTTGRLMKLLPTQVYVRPGFEDLHLQPYLHPLPLELRESEALFLHLGCAPKQTPALLLAVLHAIRERHLAGDTSREEVERDRRLVVSVLERLQHHTNELAGPLLVPVRTQHCALELSEVQHSAYTDATTDWIDSDELEVSVVHQCVSVALARALGVAPLQNFLSAGGEAVMEWGQHEPLTTRLHNLLRQYRDGVSVLKELVQNADDAGATTVRLLYDQRQNQDSRMLLLGQGMAQCQGPALWAYNDARFSKQDFENLREIGAGTKEMQPTKIGKFGLGFCSVYNLTDVPSFVSGSSYVVFDPHMTHLDTATSSPGMRYDFTSRRNSYMLRTLQGQFQPFTGVFGCDIQESGSFPATLFRLPLRTPAQASTSKISDMCYSHKDMIQLLGMFSSVVGQLLLFTQHVSSITVCHLPAGAASPTEMVELFSASRGTPGPIPNLSPPPTVGKQSLLECTAALFSQHQQGLKWDGGMLVERSTAEVRVWNSQKGAALCGIEQGEWDTTWLTSWHSGSAKSCCLAEMHQGRALPLAAMAVPVSRSDSGWQPLCLADLPPGFYREGHFHCFLPLPVKTFLPVQVNGVLEVASDRTSLLTQTEDDRHALSWNATLLGDAAVQAHLGLAEALRQLGLSAGSEYYSTWPVVGCGGGPLVEGLTTSFYNTLLEEDLELFRCGRGEWHPFSRCRLLEDDFLQVPEVGEAAFEFLEAYLHSCTEVRMVKLPGHVQAGFDRQVLAQHTITQEMFFQQYFLPHLSEGLVNTEKRDLLTIHLLESGHYYMWLLRALPCIPTQPHGIPRLPCELVSPESRIAKMFSVEDERFPMKNFLNPMTRSAALNKLGMSTHSLPQELVVERAQSVAGLARACPECARHRVSELLDYISMQDSQKQQELAHQLKPVPFLPVMAKPEGWSVVWHKECPAGGEPQWCTSHREATCQGRRLPVVVECPPALCLAAFSPLVGSFHALLEESLRRPPTEVLKKLGVTVHAHDLPLVSVVKQLCEFSTATAERDNVLMCHAIYEHLEHFITLTRREKTSNNIGEVRKLRDKKILATTHGFAAPRLFAVQGESNCAPDLFSARMEGLEKYECLMETLGIRENFDYEAVMEVIQKKRETFADRRLGDKDVLQVSRLLNVLFQVRDSSAALEQVLHLPDSQGLLRSTHDLCFDDGAELSSGQFLCLHPSISVSRDMSKWLGIKSKTRKRLSESSSRLRFGQKEPLTTRLRNILAEYPCDSGIMKELLQNADDAGATEVIFYEDFRRLPDQRLFDPMWAPLQGPALIVFNNKGFTEQDLQSIQDLGNSSKREDPATTGQYGIGFNAVYHLTDAPSFLTKGPRVPEGETLCMFDPHCWYDPSATPEYPGVQFVNLTDLRQDHPDSFVGYLEQHFPQEGTMFRLPLRTKQDSLISSEIPKEGDVCRMLKEFERQMPHCLLFLRNVRKVSIRKVLSDGQCEEEYSVQATVPKSSNLPVLTLKHGDDREVRDPCALDMVRTSYTMSIQDSRGRGSQWLVVQQLGVEEKDSLPEIVREAFSLKTLNMLPHGGVAILLATKNHQPCASDPNDMFSTSCYLPLPAKSGLPFSINGHFTLNSSRRDLWTGRGDMKGLWNEWLLKELLVPVAVCAAEEFRSLLFHDNSDGHMTEDQYASKVWIFHRVLPLASQVHGERWEKFVKWFYERVRDKELHFFDSFIPETDLPPPRTTFSGCSLATQRGEPAQEIRKGHLVWHAFHTSSDHFPVYFTPVAMEDRHRHSQQVIADILRRLGMKVSSERMRHRLAAADQEFQCPLLSPDVALTFVKSWDQDIRDCCRPCVGRKVANTPFLKYANVLSVLKYVMGGEGFSDASVDKLPLLVTNDGMLGCFSIQEPVFLSSFCHLLPEFEFGKEFTLHSYVAVIEGARDKFERVVKTFTPADLGERLPCILDAEQCTANARLPLPDLKWLLNLWEFVVQYVEKAYCQEREVDWAQAKQYILRTLGKFAFYPVEEKGQVFVIPIAEAWQVLDVSGNITDFNKLPVPVPFSVGSKDHMGGSVLGMVRSYLLPACEQKPEKPYIPTQLQLAATLKDPAAVLQLLDFHRESVNMFFQVCGQKPEDRVVIDEMLDYLGKHCSKCSLSGNKIRALQIFPHHSGRPCTLQGRKLIVLEKSVLNLEGLEGVCSELSLLVVCKPDSVSMTDLYKYIEPNSLLEELQLYARVILPNMRLLNETQRMFYLKHLNKNLPYDSEREWNVAQRNVVDTLRSCPFVEVDGTLRTADQFYDHNIEVFCVMGLANLPEAWRKSEWHRLLRLAGLVHHVTPDMFVGFASSLSLGDESVEKSKVLCDYLYDHHEDLLPKISEIVDIQFLVPTKYDKLEALLPHHQTHSGLLAFSEGVNPKFANIIWSTKSLLPSYATQVAKKLQKHYGNQVNVESPPAADILEHIVKFCSSMQATPEKSPKVVGSVMESIYEHLSQPGRSEVQSLKERDVPIIHIPDHSAFVSTSHVVSSLEVEILPYLYKAPVVYGKFFNVFARLGMPEGATPNTYAHVLEMIHGASRQKKLHAEEAKRMKMALEGLVKDRYKLKNLSVPELYLPAQDETLRSSSQMFVADNAKLLVSVQKAFREPIFIGFKYLKIQFDDYYFVKELPKRLQPKFLSEACKITLQQEGMQEEPTMLLWEIRELLQSEEFKLGVLRIIHHYRLQHGSGLTKEEKEEVSSLLAKVTVRQVNAIQTTLTLLNTVIGHQKRMTFIDVDGEEDQRTLTLYLSKRIPQTMIPNSLWDAYVKVLCKWEIHNMREFSDLFACYGKPHDIHKYLDERGIKEYNADMPVRSLFRSDVGTYLEDHFLPLLDNSFSEFHEKEIVCMRKYLCENRGAEPEDEDAEENNIFVIVEVVRLVEKHPICNMENIYQVNTSMGPPCLVTVRAHQLYRFVRKDSDASRREFENPEDIFRNIREELRRIWQVEDEQERRHLLRRLQFKWHPDKNLENVELCTQVMQYMMSLVGRLERGEDIPEEEDPTNPPQAPPSAAYSHCFRPPPHRYMNRNRNRNRMAPNQPRQPRPDHPEAHKWLRQARSDLEAAEAVVEQMPWWAVAMCYQAAEKVLLAALFAQDREEASRRDGNGPLERSLTQLAFLLDNHHTTQLANTIQQITGEFAATLYPTFQGCPRDRFTRGDADRVLPPCRELLQVLGENI</sequence>
<dbReference type="InterPro" id="IPR036869">
    <property type="entry name" value="J_dom_sf"/>
</dbReference>
<dbReference type="SUPFAM" id="SSF81593">
    <property type="entry name" value="Nucleotidyltransferase substrate binding subunit/domain"/>
    <property type="match status" value="1"/>
</dbReference>
<organism evidence="4 5">
    <name type="scientific">Portunus trituberculatus</name>
    <name type="common">Swimming crab</name>
    <name type="synonym">Neptunus trituberculatus</name>
    <dbReference type="NCBI Taxonomy" id="210409"/>
    <lineage>
        <taxon>Eukaryota</taxon>
        <taxon>Metazoa</taxon>
        <taxon>Ecdysozoa</taxon>
        <taxon>Arthropoda</taxon>
        <taxon>Crustacea</taxon>
        <taxon>Multicrustacea</taxon>
        <taxon>Malacostraca</taxon>
        <taxon>Eumalacostraca</taxon>
        <taxon>Eucarida</taxon>
        <taxon>Decapoda</taxon>
        <taxon>Pleocyemata</taxon>
        <taxon>Brachyura</taxon>
        <taxon>Eubrachyura</taxon>
        <taxon>Portunoidea</taxon>
        <taxon>Portunidae</taxon>
        <taxon>Portuninae</taxon>
        <taxon>Portunus</taxon>
    </lineage>
</organism>
<dbReference type="PANTHER" id="PTHR15600">
    <property type="entry name" value="SACSIN"/>
    <property type="match status" value="1"/>
</dbReference>
<reference evidence="4 5" key="1">
    <citation type="submission" date="2019-05" db="EMBL/GenBank/DDBJ databases">
        <title>Another draft genome of Portunus trituberculatus and its Hox gene families provides insights of decapod evolution.</title>
        <authorList>
            <person name="Jeong J.-H."/>
            <person name="Song I."/>
            <person name="Kim S."/>
            <person name="Choi T."/>
            <person name="Kim D."/>
            <person name="Ryu S."/>
            <person name="Kim W."/>
        </authorList>
    </citation>
    <scope>NUCLEOTIDE SEQUENCE [LARGE SCALE GENOMIC DNA]</scope>
    <source>
        <tissue evidence="4">Muscle</tissue>
    </source>
</reference>
<dbReference type="InterPro" id="IPR007842">
    <property type="entry name" value="HEPN_dom"/>
</dbReference>
<dbReference type="InterPro" id="IPR052972">
    <property type="entry name" value="Sacsin_chaperone_reg"/>
</dbReference>
<dbReference type="Pfam" id="PF05168">
    <property type="entry name" value="HEPN"/>
    <property type="match status" value="1"/>
</dbReference>
<dbReference type="NCBIfam" id="NF047352">
    <property type="entry name" value="P_loop_sacsin"/>
    <property type="match status" value="2"/>
</dbReference>
<feature type="domain" description="Sacsin/Nov" evidence="3">
    <location>
        <begin position="183"/>
        <end position="429"/>
    </location>
</feature>
<dbReference type="InterPro" id="IPR036890">
    <property type="entry name" value="HATPase_C_sf"/>
</dbReference>
<feature type="domain" description="Sacsin/Nov" evidence="3">
    <location>
        <begin position="1215"/>
        <end position="1449"/>
    </location>
</feature>
<protein>
    <submittedName>
        <fullName evidence="4">Sacsin</fullName>
    </submittedName>
</protein>